<keyword evidence="2" id="KW-0645">Protease</keyword>
<name>A0ABU5H1F9_9BACT</name>
<evidence type="ECO:0000256" key="6">
    <source>
        <dbReference type="ARBA" id="ARBA00022833"/>
    </source>
</evidence>
<evidence type="ECO:0000256" key="2">
    <source>
        <dbReference type="ARBA" id="ARBA00022670"/>
    </source>
</evidence>
<dbReference type="EMBL" id="JAXIVS010000004">
    <property type="protein sequence ID" value="MDY7227288.1"/>
    <property type="molecule type" value="Genomic_DNA"/>
</dbReference>
<evidence type="ECO:0000256" key="3">
    <source>
        <dbReference type="ARBA" id="ARBA00022723"/>
    </source>
</evidence>
<keyword evidence="3" id="KW-0479">Metal-binding</keyword>
<evidence type="ECO:0000256" key="4">
    <source>
        <dbReference type="ARBA" id="ARBA00022729"/>
    </source>
</evidence>
<sequence>MTRRFNWKSGVVAGALFAFVGCTAPESKEAEPAPAPEAQAGGRCQTADLSEAQQAEVEATLSQLRSAQALGVGSVTIPVYVHVITNGTAGAISDQMIANQITVLNNAYAGTPFKFSLVSTDRTSNSSWYTAGPGTAAETAMKTALRKGTADDLNMYFNSPGGGLLGWATFPSSYASRPKDDGVVILNTSLPGGSAVPYNEGDTATHEVGHWLGLYHTFQGGCAKQASGGDGVSDTPAEKSAAFGCPTGRDTCATIAGLDPIKNFMDYTDDSCMNQFSAGQITRMDGMWTSYRAGK</sequence>
<dbReference type="GO" id="GO:0008237">
    <property type="term" value="F:metallopeptidase activity"/>
    <property type="evidence" value="ECO:0007669"/>
    <property type="project" value="UniProtKB-KW"/>
</dbReference>
<proteinExistence type="inferred from homology"/>
<gene>
    <name evidence="11" type="ORF">SYV04_12830</name>
</gene>
<keyword evidence="5" id="KW-0378">Hydrolase</keyword>
<dbReference type="Proteomes" id="UP001291309">
    <property type="component" value="Unassembled WGS sequence"/>
</dbReference>
<dbReference type="PANTHER" id="PTHR47466">
    <property type="match status" value="1"/>
</dbReference>
<keyword evidence="6" id="KW-0862">Zinc</keyword>
<feature type="chain" id="PRO_5047416137" evidence="9">
    <location>
        <begin position="25"/>
        <end position="295"/>
    </location>
</feature>
<comment type="similarity">
    <text evidence="1">Belongs to the peptidase M43B family.</text>
</comment>
<dbReference type="Pfam" id="PF05572">
    <property type="entry name" value="Peptidase_M43"/>
    <property type="match status" value="1"/>
</dbReference>
<evidence type="ECO:0000313" key="12">
    <source>
        <dbReference type="Proteomes" id="UP001291309"/>
    </source>
</evidence>
<dbReference type="PANTHER" id="PTHR47466:SF1">
    <property type="entry name" value="METALLOPROTEASE MEP1 (AFU_ORTHOLOGUE AFUA_1G07730)-RELATED"/>
    <property type="match status" value="1"/>
</dbReference>
<protein>
    <submittedName>
        <fullName evidence="11">Zinc metalloprotease</fullName>
    </submittedName>
</protein>
<dbReference type="InterPro" id="IPR024079">
    <property type="entry name" value="MetalloPept_cat_dom_sf"/>
</dbReference>
<evidence type="ECO:0000256" key="1">
    <source>
        <dbReference type="ARBA" id="ARBA00008721"/>
    </source>
</evidence>
<evidence type="ECO:0000256" key="5">
    <source>
        <dbReference type="ARBA" id="ARBA00022801"/>
    </source>
</evidence>
<evidence type="ECO:0000256" key="8">
    <source>
        <dbReference type="ARBA" id="ARBA00023157"/>
    </source>
</evidence>
<keyword evidence="4 9" id="KW-0732">Signal</keyword>
<evidence type="ECO:0000313" key="11">
    <source>
        <dbReference type="EMBL" id="MDY7227288.1"/>
    </source>
</evidence>
<evidence type="ECO:0000259" key="10">
    <source>
        <dbReference type="Pfam" id="PF05572"/>
    </source>
</evidence>
<keyword evidence="8" id="KW-1015">Disulfide bond</keyword>
<dbReference type="Gene3D" id="3.40.390.10">
    <property type="entry name" value="Collagenase (Catalytic Domain)"/>
    <property type="match status" value="1"/>
</dbReference>
<dbReference type="CDD" id="cd04275">
    <property type="entry name" value="ZnMc_pappalysin_like"/>
    <property type="match status" value="1"/>
</dbReference>
<reference evidence="11 12" key="1">
    <citation type="submission" date="2023-12" db="EMBL/GenBank/DDBJ databases">
        <title>the genome sequence of Hyalangium sp. s54d21.</title>
        <authorList>
            <person name="Zhang X."/>
        </authorList>
    </citation>
    <scope>NUCLEOTIDE SEQUENCE [LARGE SCALE GENOMIC DNA]</scope>
    <source>
        <strain evidence="12">s54d21</strain>
    </source>
</reference>
<dbReference type="SUPFAM" id="SSF55486">
    <property type="entry name" value="Metalloproteases ('zincins'), catalytic domain"/>
    <property type="match status" value="1"/>
</dbReference>
<evidence type="ECO:0000256" key="9">
    <source>
        <dbReference type="SAM" id="SignalP"/>
    </source>
</evidence>
<keyword evidence="7 11" id="KW-0482">Metalloprotease</keyword>
<accession>A0ABU5H1F9</accession>
<organism evidence="11 12">
    <name type="scientific">Hyalangium rubrum</name>
    <dbReference type="NCBI Taxonomy" id="3103134"/>
    <lineage>
        <taxon>Bacteria</taxon>
        <taxon>Pseudomonadati</taxon>
        <taxon>Myxococcota</taxon>
        <taxon>Myxococcia</taxon>
        <taxon>Myxococcales</taxon>
        <taxon>Cystobacterineae</taxon>
        <taxon>Archangiaceae</taxon>
        <taxon>Hyalangium</taxon>
    </lineage>
</organism>
<dbReference type="InterPro" id="IPR008754">
    <property type="entry name" value="Peptidase_M43"/>
</dbReference>
<feature type="domain" description="Peptidase M43 pregnancy-associated plasma-A" evidence="10">
    <location>
        <begin position="192"/>
        <end position="286"/>
    </location>
</feature>
<comment type="caution">
    <text evidence="11">The sequence shown here is derived from an EMBL/GenBank/DDBJ whole genome shotgun (WGS) entry which is preliminary data.</text>
</comment>
<feature type="signal peptide" evidence="9">
    <location>
        <begin position="1"/>
        <end position="24"/>
    </location>
</feature>
<dbReference type="RefSeq" id="WP_321546015.1">
    <property type="nucleotide sequence ID" value="NZ_JAXIVS010000004.1"/>
</dbReference>
<evidence type="ECO:0000256" key="7">
    <source>
        <dbReference type="ARBA" id="ARBA00023049"/>
    </source>
</evidence>
<keyword evidence="12" id="KW-1185">Reference proteome</keyword>
<dbReference type="PROSITE" id="PS51257">
    <property type="entry name" value="PROKAR_LIPOPROTEIN"/>
    <property type="match status" value="1"/>
</dbReference>